<evidence type="ECO:0000259" key="1">
    <source>
        <dbReference type="PROSITE" id="PS50013"/>
    </source>
</evidence>
<gene>
    <name evidence="2" type="ORF">AVEN_199263_1</name>
</gene>
<organism evidence="2 3">
    <name type="scientific">Araneus ventricosus</name>
    <name type="common">Orbweaver spider</name>
    <name type="synonym">Epeira ventricosa</name>
    <dbReference type="NCBI Taxonomy" id="182803"/>
    <lineage>
        <taxon>Eukaryota</taxon>
        <taxon>Metazoa</taxon>
        <taxon>Ecdysozoa</taxon>
        <taxon>Arthropoda</taxon>
        <taxon>Chelicerata</taxon>
        <taxon>Arachnida</taxon>
        <taxon>Araneae</taxon>
        <taxon>Araneomorphae</taxon>
        <taxon>Entelegynae</taxon>
        <taxon>Araneoidea</taxon>
        <taxon>Araneidae</taxon>
        <taxon>Araneus</taxon>
    </lineage>
</organism>
<reference evidence="2 3" key="1">
    <citation type="journal article" date="2019" name="Sci. Rep.">
        <title>Orb-weaving spider Araneus ventricosus genome elucidates the spidroin gene catalogue.</title>
        <authorList>
            <person name="Kono N."/>
            <person name="Nakamura H."/>
            <person name="Ohtoshi R."/>
            <person name="Moran D.A.P."/>
            <person name="Shinohara A."/>
            <person name="Yoshida Y."/>
            <person name="Fujiwara M."/>
            <person name="Mori M."/>
            <person name="Tomita M."/>
            <person name="Arakawa K."/>
        </authorList>
    </citation>
    <scope>NUCLEOTIDE SEQUENCE [LARGE SCALE GENOMIC DNA]</scope>
</reference>
<dbReference type="Gene3D" id="2.40.50.40">
    <property type="match status" value="1"/>
</dbReference>
<proteinExistence type="predicted"/>
<evidence type="ECO:0000313" key="2">
    <source>
        <dbReference type="EMBL" id="GBM95264.1"/>
    </source>
</evidence>
<sequence length="98" mass="11223">MKRVSPARPTVPVEKKVKSTPHAVPEKVPYTDYAQDLTGELIEGTFYAELQKVADNGFYPVEIVLKKRKKKDGKVEHFVKFLGYPEKFNSWVSNVKLI</sequence>
<accession>A0A4Y2JZ05</accession>
<comment type="caution">
    <text evidence="2">The sequence shown here is derived from an EMBL/GenBank/DDBJ whole genome shotgun (WGS) entry which is preliminary data.</text>
</comment>
<dbReference type="SUPFAM" id="SSF54160">
    <property type="entry name" value="Chromo domain-like"/>
    <property type="match status" value="1"/>
</dbReference>
<name>A0A4Y2JZ05_ARAVE</name>
<evidence type="ECO:0000313" key="3">
    <source>
        <dbReference type="Proteomes" id="UP000499080"/>
    </source>
</evidence>
<dbReference type="InterPro" id="IPR000953">
    <property type="entry name" value="Chromo/chromo_shadow_dom"/>
</dbReference>
<feature type="domain" description="Chromo" evidence="1">
    <location>
        <begin position="59"/>
        <end position="98"/>
    </location>
</feature>
<protein>
    <recommendedName>
        <fullName evidence="1">Chromo domain-containing protein</fullName>
    </recommendedName>
</protein>
<dbReference type="Proteomes" id="UP000499080">
    <property type="component" value="Unassembled WGS sequence"/>
</dbReference>
<dbReference type="GO" id="GO:0005694">
    <property type="term" value="C:chromosome"/>
    <property type="evidence" value="ECO:0007669"/>
    <property type="project" value="UniProtKB-ARBA"/>
</dbReference>
<dbReference type="PROSITE" id="PS50013">
    <property type="entry name" value="CHROMO_2"/>
    <property type="match status" value="1"/>
</dbReference>
<dbReference type="InterPro" id="IPR016197">
    <property type="entry name" value="Chromo-like_dom_sf"/>
</dbReference>
<keyword evidence="3" id="KW-1185">Reference proteome</keyword>
<dbReference type="AlphaFoldDB" id="A0A4Y2JZ05"/>
<dbReference type="EMBL" id="BGPR01004043">
    <property type="protein sequence ID" value="GBM95264.1"/>
    <property type="molecule type" value="Genomic_DNA"/>
</dbReference>